<gene>
    <name evidence="6" type="ORF">ATANTOWER_028025</name>
</gene>
<dbReference type="SMART" id="SM00409">
    <property type="entry name" value="IG"/>
    <property type="match status" value="2"/>
</dbReference>
<keyword evidence="1" id="KW-0732">Signal</keyword>
<feature type="domain" description="Ig-like" evidence="5">
    <location>
        <begin position="105"/>
        <end position="186"/>
    </location>
</feature>
<dbReference type="EMBL" id="JAHUTI010095472">
    <property type="protein sequence ID" value="MED6262867.1"/>
    <property type="molecule type" value="Genomic_DNA"/>
</dbReference>
<dbReference type="InterPro" id="IPR013783">
    <property type="entry name" value="Ig-like_fold"/>
</dbReference>
<dbReference type="SUPFAM" id="SSF48726">
    <property type="entry name" value="Immunoglobulin"/>
    <property type="match status" value="2"/>
</dbReference>
<dbReference type="PANTHER" id="PTHR44337:SF10">
    <property type="entry name" value="CARCINOEMBRYONIC ANTIGEN-RELATED CELL ADHESION MOLECULE 18"/>
    <property type="match status" value="1"/>
</dbReference>
<feature type="domain" description="Ig-like" evidence="5">
    <location>
        <begin position="11"/>
        <end position="100"/>
    </location>
</feature>
<keyword evidence="3" id="KW-0325">Glycoprotein</keyword>
<keyword evidence="4" id="KW-0393">Immunoglobulin domain</keyword>
<accession>A0ABU7CJP2</accession>
<dbReference type="InterPro" id="IPR003599">
    <property type="entry name" value="Ig_sub"/>
</dbReference>
<dbReference type="Pfam" id="PF13927">
    <property type="entry name" value="Ig_3"/>
    <property type="match status" value="2"/>
</dbReference>
<organism evidence="6 7">
    <name type="scientific">Ataeniobius toweri</name>
    <dbReference type="NCBI Taxonomy" id="208326"/>
    <lineage>
        <taxon>Eukaryota</taxon>
        <taxon>Metazoa</taxon>
        <taxon>Chordata</taxon>
        <taxon>Craniata</taxon>
        <taxon>Vertebrata</taxon>
        <taxon>Euteleostomi</taxon>
        <taxon>Actinopterygii</taxon>
        <taxon>Neopterygii</taxon>
        <taxon>Teleostei</taxon>
        <taxon>Neoteleostei</taxon>
        <taxon>Acanthomorphata</taxon>
        <taxon>Ovalentaria</taxon>
        <taxon>Atherinomorphae</taxon>
        <taxon>Cyprinodontiformes</taxon>
        <taxon>Goodeidae</taxon>
        <taxon>Ataeniobius</taxon>
    </lineage>
</organism>
<proteinExistence type="predicted"/>
<comment type="caution">
    <text evidence="6">The sequence shown here is derived from an EMBL/GenBank/DDBJ whole genome shotgun (WGS) entry which is preliminary data.</text>
</comment>
<dbReference type="Proteomes" id="UP001345963">
    <property type="component" value="Unassembled WGS sequence"/>
</dbReference>
<dbReference type="PROSITE" id="PS50835">
    <property type="entry name" value="IG_LIKE"/>
    <property type="match status" value="2"/>
</dbReference>
<dbReference type="InterPro" id="IPR036179">
    <property type="entry name" value="Ig-like_dom_sf"/>
</dbReference>
<dbReference type="PANTHER" id="PTHR44337">
    <property type="entry name" value="CARCINOEMBRYONIC ANTIGEN-RELATED CELL ADHESION MOLECULE 8"/>
    <property type="match status" value="1"/>
</dbReference>
<evidence type="ECO:0000256" key="3">
    <source>
        <dbReference type="ARBA" id="ARBA00023180"/>
    </source>
</evidence>
<evidence type="ECO:0000256" key="2">
    <source>
        <dbReference type="ARBA" id="ARBA00023157"/>
    </source>
</evidence>
<evidence type="ECO:0000313" key="7">
    <source>
        <dbReference type="Proteomes" id="UP001345963"/>
    </source>
</evidence>
<protein>
    <recommendedName>
        <fullName evidence="5">Ig-like domain-containing protein</fullName>
    </recommendedName>
</protein>
<evidence type="ECO:0000256" key="1">
    <source>
        <dbReference type="ARBA" id="ARBA00022729"/>
    </source>
</evidence>
<dbReference type="InterPro" id="IPR003598">
    <property type="entry name" value="Ig_sub2"/>
</dbReference>
<dbReference type="InterPro" id="IPR007110">
    <property type="entry name" value="Ig-like_dom"/>
</dbReference>
<dbReference type="InterPro" id="IPR052598">
    <property type="entry name" value="IgSF_CEA-related"/>
</dbReference>
<reference evidence="6 7" key="1">
    <citation type="submission" date="2021-07" db="EMBL/GenBank/DDBJ databases">
        <authorList>
            <person name="Palmer J.M."/>
        </authorList>
    </citation>
    <scope>NUCLEOTIDE SEQUENCE [LARGE SCALE GENOMIC DNA]</scope>
    <source>
        <strain evidence="6 7">AT_MEX2019</strain>
        <tissue evidence="6">Muscle</tissue>
    </source>
</reference>
<feature type="non-terminal residue" evidence="6">
    <location>
        <position position="191"/>
    </location>
</feature>
<sequence>MCHVLFPSTDPVSAVTLAPNSTDLVEFNSSVSLFCSSSGSSRSYLWLNDSSEVTAGDRVQIIDGGSTLIIVSVTRYDQGPFSCNVSNPVSFKISDKVSFSISYGPENVQLDVSPSNEPFKEGSNISMSCSSKSKPSAEFLWFLNGDKLPDTGSKLSLVDVTSHQSGNYSCQAFNSKTLRYQTSQPSAVFVY</sequence>
<keyword evidence="2" id="KW-1015">Disulfide bond</keyword>
<evidence type="ECO:0000256" key="4">
    <source>
        <dbReference type="ARBA" id="ARBA00023319"/>
    </source>
</evidence>
<evidence type="ECO:0000259" key="5">
    <source>
        <dbReference type="PROSITE" id="PS50835"/>
    </source>
</evidence>
<dbReference type="SMART" id="SM00408">
    <property type="entry name" value="IGc2"/>
    <property type="match status" value="2"/>
</dbReference>
<keyword evidence="7" id="KW-1185">Reference proteome</keyword>
<dbReference type="Gene3D" id="2.60.40.10">
    <property type="entry name" value="Immunoglobulins"/>
    <property type="match status" value="2"/>
</dbReference>
<name>A0ABU7CJP2_9TELE</name>
<evidence type="ECO:0000313" key="6">
    <source>
        <dbReference type="EMBL" id="MED6262867.1"/>
    </source>
</evidence>